<dbReference type="SMART" id="SM00487">
    <property type="entry name" value="DEXDc"/>
    <property type="match status" value="1"/>
</dbReference>
<dbReference type="InterPro" id="IPR038718">
    <property type="entry name" value="SNF2-like_sf"/>
</dbReference>
<dbReference type="Proteomes" id="UP000078113">
    <property type="component" value="Unassembled WGS sequence"/>
</dbReference>
<dbReference type="GO" id="GO:0006351">
    <property type="term" value="P:DNA-templated transcription"/>
    <property type="evidence" value="ECO:0007669"/>
    <property type="project" value="InterPro"/>
</dbReference>
<feature type="compositionally biased region" description="Polar residues" evidence="18">
    <location>
        <begin position="1475"/>
        <end position="1488"/>
    </location>
</feature>
<feature type="compositionally biased region" description="Low complexity" evidence="18">
    <location>
        <begin position="145"/>
        <end position="173"/>
    </location>
</feature>
<feature type="compositionally biased region" description="Basic and acidic residues" evidence="18">
    <location>
        <begin position="220"/>
        <end position="234"/>
    </location>
</feature>
<dbReference type="PROSITE" id="PS51413">
    <property type="entry name" value="DBINO"/>
    <property type="match status" value="1"/>
</dbReference>
<dbReference type="GO" id="GO:0003677">
    <property type="term" value="F:DNA binding"/>
    <property type="evidence" value="ECO:0007669"/>
    <property type="project" value="UniProtKB-UniRule"/>
</dbReference>
<evidence type="ECO:0000256" key="1">
    <source>
        <dbReference type="ARBA" id="ARBA00004123"/>
    </source>
</evidence>
<name>A0A8X7NB95_9BASI</name>
<dbReference type="Pfam" id="PF13892">
    <property type="entry name" value="DBINO"/>
    <property type="match status" value="1"/>
</dbReference>
<feature type="compositionally biased region" description="Low complexity" evidence="18">
    <location>
        <begin position="573"/>
        <end position="587"/>
    </location>
</feature>
<keyword evidence="5 16" id="KW-0227">DNA damage</keyword>
<dbReference type="GO" id="GO:0060255">
    <property type="term" value="P:regulation of macromolecule metabolic process"/>
    <property type="evidence" value="ECO:0007669"/>
    <property type="project" value="UniProtKB-ARBA"/>
</dbReference>
<evidence type="ECO:0000256" key="8">
    <source>
        <dbReference type="ARBA" id="ARBA00023015"/>
    </source>
</evidence>
<dbReference type="SMART" id="SM00490">
    <property type="entry name" value="HELICc"/>
    <property type="match status" value="1"/>
</dbReference>
<feature type="compositionally biased region" description="Low complexity" evidence="18">
    <location>
        <begin position="295"/>
        <end position="307"/>
    </location>
</feature>
<keyword evidence="11" id="KW-0010">Activator</keyword>
<comment type="subunit">
    <text evidence="16">Component of the INO80 chromatin-remodeling complex.</text>
</comment>
<comment type="caution">
    <text evidence="22">The sequence shown here is derived from an EMBL/GenBank/DDBJ whole genome shotgun (WGS) entry which is preliminary data.</text>
</comment>
<feature type="compositionally biased region" description="Polar residues" evidence="18">
    <location>
        <begin position="1"/>
        <end position="16"/>
    </location>
</feature>
<feature type="compositionally biased region" description="Basic residues" evidence="18">
    <location>
        <begin position="174"/>
        <end position="190"/>
    </location>
</feature>
<dbReference type="FunFam" id="3.40.50.300:FF:001304">
    <property type="entry name" value="DNA helicase INO80"/>
    <property type="match status" value="1"/>
</dbReference>
<feature type="compositionally biased region" description="Low complexity" evidence="18">
    <location>
        <begin position="659"/>
        <end position="672"/>
    </location>
</feature>
<sequence>MPASNGTPAPASSNMPATGAAPVPSPPDAPGAGAGAGNGGGGGDPSVVATLPAASPSSPTESANTSYPVPSSAVAAPPAVAPTSPAQPAPAAQLPPASSAHHPPLPPPAALPSYATYEYQHHSHHPSSYPAQHYPPPPPHHHSSHPAYPHHSPPQASYAHHYPTSSSSSSAAYHHPHHHPSHRVAQHQQRHHGEYEREYEYEYDPRARDYRRSGPVSAAHPHEYEREHEYDREYALAAAGHQEHPRERIQPSSRGLSASQQQEEYEYEYARARGIEDVDEAGHPYPASRSPRATHSQQYAQQYHSYPSRPPSVAPPLPHLTRGGPETGTSTPSGAGIPSRTAQGGPSSAATTPSPRIQPSYFRGGPPGGSQPPQRPEAGGKHSASGSTVLSPPRMPPADSPHHGQTFPPPSVIGGQQTHAHRLSRSGSMSGPMYGGSGSGAVYPHHHPSHPEWVEGNGGAEGPKSSMSIMNMLNSGGAAAAAAGQLPPHPNDPASLPPPPLPRMASRREYDERERYRSYENEGEYDGPPVYLPPPSTYGRMEEDRMYASPESTRYHRVEENHPGRGVQPLAGAPADPSSISSVSAASTHQMREDLAAAALLSVAGSARVDPPSRGGPVPPPHHSHSYSHLRSHSNMSGRGMPSMGGLSGNGAPTRMESVEPSSSPVTVTSTPGMPIGGAPSTTSVPVAKKTLKLKSKPLPTSAAKVSYAVAPPPPITTPSEAASASGKEKEKVGKKGRGGKVKEEGFEGLPSSSLSANKDGWDSDLDNEANIPQWTPSLDRFVNSVHVRRAFLADAAALHTAARSEMSWERLSGAYGKRLAHVMEAVRRREEAEAETSAAQGGKKGEVGSSSDATPSSKKKGKGVAAGSRGGTAVVADEDVNAALLSTLADEEEEDDESGAAGIGEAQVDGEDADVDMLLAAEVEAAAAAAAGGASAVGSSASAVPPKTPGGSKKSGAAGASAKKGDSSVSGTAGASVDGGTSASAKKSKAPRKSRSKAAVAAEKAFKEAREHAIANGLPLPPTPPLIAAQARDKSKRDNNGGGGGGAGERLSVPPGGASGHPSSPFAGSIAGLDESLANELLSTAVPGLGSDDDDLDDLSPLESEDEEEDREEEERVKEEDQDELAGSDAEGRSSLAAKRSKLAAAVMSSGKGKGKGKGKAATTMPAPTPVPTSAGSKGSANKKRKRDIDVHDLSGSASRAGSAAIAAALAADGIGGSSSSRMHTPLRTMSTMDMTASPSLDFEEDGGSGMLDDSDEALTEEELEEEEGEVMEVEEVQGPFNPNKPLGVNSAASHLLWTRENGLVALEPARLNKLEEAHRKVWTQIARRDVPRVYRTCQASYNNKIQYWKRISMMAQREGRKGTLRTQKTVKDVQARARRVVREMLTFWRKNEKEERELRKKAEKEAMDKAKKEEEMREAKRQARKLNFLITQTELYSHFVGSKLKTDEAEESEETSGGAAAGIAKPGNMAGPSGSQAMVTASTSKETPLGPVDGATLTNIDFDDEDESNLRAHAARNAQQAVEDAKMKARAFDAQAAEERRKNEARLAAEDELLRAEGEGGEGSGSGKMIEEKDLGKAFDSDDMNFQNPTSMGAMDLKQPRMLTCQLKEYQLKGLNWLANLYEQGINGILADEMGLGKTVQSISLMAYLAEVHDIWGPFLVIAPASTLHNWQQEISRFVPTLKALPYWGSVKDRQVLRKFWNRKQIAYNRDSPFHVLVTSYQLVVSDEAHFRRVNWQYMVLDEAQAIKSSQSARWKTLLSFNCRNRLLLTGTPVQNSMQELWALLHFIMPSLFDSHDEFSEWFSKDIESHAENKGSSLNEHQLRRLHMILKPFMLRRIKKNVQNELGDKIEIDLYCEMSARQKMLYRTLRTAVSAQDIIEQATHNESGLKHLMNLVMQFRKVCNHPELFERADVSTPFAFAGSAQSGSIAREGDFLYLPDSTRSLIEMEVPKLFYEDGGFFDVPAIQSRAGFDTKYLDNLFSIWRADHIQRSLLQEPDSAFATLPLLNLSAGDAEHAYRNPTIERVVRAVEAERRWVEHEALAADDDFSAAALRPFGLVCKPIPKAHEGVGLDSGMLMPLNGVAADYRYYSVLAKPGARAIIPPAVAPPPEMVASSRTIYDRQKGYKHDALVSLALYGLANPEARESEQRVERARAVLPGLPVHGILADSSEDQLPASTMQIPRMNKFIVDSSKLARLDELLRELKQGGHRCLVYFQMTRMIDLMEEYLIYRQYKYLRLDGASKISDRRDMVTDWQTNPELFVFLLSTRAGGLGINLTAADTVIFYDHDWNPSNDSQAMDRAHRLGQTKQVTVYRLITKGTIDERIVKLARNKKEVQDIVVGNKAYTESGMAKPQEIVSLLLDDDELAESILRKKQAEEAQTAEQKADMMRALHAKRKLLREKGVKEASPAPVQDSLAWTLDEDEDDFFGAKPSAPKADDEEEAAEGTGTSTPVKKKKGASSGGGGNTTAGTKRKKPEPSGENGASGKAKARSKATKATNDAADESVATNVHQDAEADAAGDDDSIPQAGAPPKKRKKTDRRKKTMDEIALPPEDD</sequence>
<accession>A0A8X7NB95</accession>
<feature type="compositionally biased region" description="Basic and acidic residues" evidence="18">
    <location>
        <begin position="553"/>
        <end position="563"/>
    </location>
</feature>
<feature type="compositionally biased region" description="Low complexity" evidence="18">
    <location>
        <begin position="1055"/>
        <end position="1070"/>
    </location>
</feature>
<feature type="compositionally biased region" description="Low complexity" evidence="18">
    <location>
        <begin position="45"/>
        <end position="102"/>
    </location>
</feature>
<dbReference type="PROSITE" id="PS51192">
    <property type="entry name" value="HELICASE_ATP_BIND_1"/>
    <property type="match status" value="1"/>
</dbReference>
<evidence type="ECO:0000256" key="16">
    <source>
        <dbReference type="RuleBase" id="RU368001"/>
    </source>
</evidence>
<evidence type="ECO:0000256" key="14">
    <source>
        <dbReference type="ARBA" id="ARBA00023242"/>
    </source>
</evidence>
<evidence type="ECO:0000256" key="5">
    <source>
        <dbReference type="ARBA" id="ARBA00022763"/>
    </source>
</evidence>
<dbReference type="SUPFAM" id="SSF52540">
    <property type="entry name" value="P-loop containing nucleoside triphosphate hydrolases"/>
    <property type="match status" value="2"/>
</dbReference>
<feature type="compositionally biased region" description="Acidic residues" evidence="18">
    <location>
        <begin position="890"/>
        <end position="899"/>
    </location>
</feature>
<feature type="domain" description="Helicase C-terminal" evidence="20">
    <location>
        <begin position="2199"/>
        <end position="2363"/>
    </location>
</feature>
<feature type="compositionally biased region" description="Polar residues" evidence="18">
    <location>
        <begin position="340"/>
        <end position="357"/>
    </location>
</feature>
<keyword evidence="6 16" id="KW-0378">Hydrolase</keyword>
<dbReference type="InterPro" id="IPR020838">
    <property type="entry name" value="DBINO"/>
</dbReference>
<evidence type="ECO:0000256" key="12">
    <source>
        <dbReference type="ARBA" id="ARBA00023163"/>
    </source>
</evidence>
<feature type="region of interest" description="Disordered" evidence="18">
    <location>
        <begin position="931"/>
        <end position="1198"/>
    </location>
</feature>
<feature type="region of interest" description="Disordered" evidence="18">
    <location>
        <begin position="1447"/>
        <end position="1496"/>
    </location>
</feature>
<feature type="region of interest" description="Disordered" evidence="18">
    <location>
        <begin position="1244"/>
        <end position="1272"/>
    </location>
</feature>
<dbReference type="InterPro" id="IPR031047">
    <property type="entry name" value="DEXQc_INO80"/>
</dbReference>
<comment type="domain">
    <text evidence="16">The DBINO region is involved in binding to DNA.</text>
</comment>
<dbReference type="FunFam" id="3.40.50.10810:FF:000022">
    <property type="entry name" value="Blast:Putative DNA helicase Ino80"/>
    <property type="match status" value="1"/>
</dbReference>
<evidence type="ECO:0000256" key="6">
    <source>
        <dbReference type="ARBA" id="ARBA00022801"/>
    </source>
</evidence>
<keyword evidence="8" id="KW-0805">Transcription regulation</keyword>
<dbReference type="PROSITE" id="PS51194">
    <property type="entry name" value="HELICASE_CTER"/>
    <property type="match status" value="1"/>
</dbReference>
<dbReference type="GO" id="GO:0005524">
    <property type="term" value="F:ATP binding"/>
    <property type="evidence" value="ECO:0007669"/>
    <property type="project" value="UniProtKB-UniRule"/>
</dbReference>
<dbReference type="Pfam" id="PF00271">
    <property type="entry name" value="Helicase_C"/>
    <property type="match status" value="1"/>
</dbReference>
<feature type="compositionally biased region" description="Low complexity" evidence="18">
    <location>
        <begin position="1457"/>
        <end position="1466"/>
    </location>
</feature>
<evidence type="ECO:0000259" key="19">
    <source>
        <dbReference type="PROSITE" id="PS51192"/>
    </source>
</evidence>
<evidence type="ECO:0000256" key="13">
    <source>
        <dbReference type="ARBA" id="ARBA00023204"/>
    </source>
</evidence>
<dbReference type="GO" id="GO:0031011">
    <property type="term" value="C:Ino80 complex"/>
    <property type="evidence" value="ECO:0007669"/>
    <property type="project" value="UniProtKB-UniRule"/>
</dbReference>
<evidence type="ECO:0000259" key="21">
    <source>
        <dbReference type="PROSITE" id="PS51413"/>
    </source>
</evidence>
<feature type="compositionally biased region" description="Polar residues" evidence="18">
    <location>
        <begin position="465"/>
        <end position="474"/>
    </location>
</feature>
<keyword evidence="7 16" id="KW-0067">ATP-binding</keyword>
<feature type="compositionally biased region" description="Low complexity" evidence="18">
    <location>
        <begin position="1134"/>
        <end position="1147"/>
    </location>
</feature>
<feature type="compositionally biased region" description="Basic and acidic residues" evidence="18">
    <location>
        <begin position="268"/>
        <end position="282"/>
    </location>
</feature>
<evidence type="ECO:0000256" key="11">
    <source>
        <dbReference type="ARBA" id="ARBA00023159"/>
    </source>
</evidence>
<comment type="catalytic activity">
    <reaction evidence="15 16">
        <text>ATP + H2O = ADP + phosphate + H(+)</text>
        <dbReference type="Rhea" id="RHEA:13065"/>
        <dbReference type="ChEBI" id="CHEBI:15377"/>
        <dbReference type="ChEBI" id="CHEBI:15378"/>
        <dbReference type="ChEBI" id="CHEBI:30616"/>
        <dbReference type="ChEBI" id="CHEBI:43474"/>
        <dbReference type="ChEBI" id="CHEBI:456216"/>
    </reaction>
</comment>
<dbReference type="InterPro" id="IPR001650">
    <property type="entry name" value="Helicase_C-like"/>
</dbReference>
<evidence type="ECO:0000256" key="10">
    <source>
        <dbReference type="ARBA" id="ARBA00023125"/>
    </source>
</evidence>
<feature type="domain" description="DBINO" evidence="21">
    <location>
        <begin position="1323"/>
        <end position="1448"/>
    </location>
</feature>
<evidence type="ECO:0000256" key="18">
    <source>
        <dbReference type="SAM" id="MobiDB-lite"/>
    </source>
</evidence>
<feature type="region of interest" description="Disordered" evidence="18">
    <location>
        <begin position="890"/>
        <end position="910"/>
    </location>
</feature>
<dbReference type="InterPro" id="IPR049730">
    <property type="entry name" value="SNF2/RAD54-like_C"/>
</dbReference>
<feature type="region of interest" description="Disordered" evidence="18">
    <location>
        <begin position="1"/>
        <end position="589"/>
    </location>
</feature>
<feature type="compositionally biased region" description="Polar residues" evidence="18">
    <location>
        <begin position="250"/>
        <end position="259"/>
    </location>
</feature>
<feature type="region of interest" description="Disordered" evidence="18">
    <location>
        <begin position="607"/>
        <end position="684"/>
    </location>
</feature>
<organism evidence="22 23">
    <name type="scientific">Tilletia walkeri</name>
    <dbReference type="NCBI Taxonomy" id="117179"/>
    <lineage>
        <taxon>Eukaryota</taxon>
        <taxon>Fungi</taxon>
        <taxon>Dikarya</taxon>
        <taxon>Basidiomycota</taxon>
        <taxon>Ustilaginomycotina</taxon>
        <taxon>Exobasidiomycetes</taxon>
        <taxon>Tilletiales</taxon>
        <taxon>Tilletiaceae</taxon>
        <taxon>Tilletia</taxon>
    </lineage>
</organism>
<feature type="coiled-coil region" evidence="17">
    <location>
        <begin position="1517"/>
        <end position="1544"/>
    </location>
</feature>
<dbReference type="EMBL" id="LWDG02000113">
    <property type="protein sequence ID" value="KAE8269055.1"/>
    <property type="molecule type" value="Genomic_DNA"/>
</dbReference>
<evidence type="ECO:0000256" key="7">
    <source>
        <dbReference type="ARBA" id="ARBA00022840"/>
    </source>
</evidence>
<dbReference type="PANTHER" id="PTHR45685">
    <property type="entry name" value="HELICASE SRCAP-RELATED"/>
    <property type="match status" value="1"/>
</dbReference>
<feature type="compositionally biased region" description="Low complexity" evidence="18">
    <location>
        <begin position="607"/>
        <end position="616"/>
    </location>
</feature>
<keyword evidence="10 16" id="KW-0238">DNA-binding</keyword>
<evidence type="ECO:0000259" key="20">
    <source>
        <dbReference type="PROSITE" id="PS51194"/>
    </source>
</evidence>
<comment type="subcellular location">
    <subcellularLocation>
        <location evidence="1 16">Nucleus</location>
    </subcellularLocation>
</comment>
<feature type="compositionally biased region" description="Acidic residues" evidence="18">
    <location>
        <begin position="2518"/>
        <end position="2527"/>
    </location>
</feature>
<comment type="similarity">
    <text evidence="2 16">Belongs to the SNF2/RAD54 helicase family.</text>
</comment>
<feature type="compositionally biased region" description="Basic residues" evidence="18">
    <location>
        <begin position="987"/>
        <end position="997"/>
    </location>
</feature>
<reference evidence="22" key="1">
    <citation type="submission" date="2016-04" db="EMBL/GenBank/DDBJ databases">
        <authorList>
            <person name="Nguyen H.D."/>
            <person name="Samba Siva P."/>
            <person name="Cullis J."/>
            <person name="Levesque C.A."/>
            <person name="Hambleton S."/>
        </authorList>
    </citation>
    <scope>NUCLEOTIDE SEQUENCE</scope>
    <source>
        <strain evidence="22">DAOMC 236422</strain>
    </source>
</reference>
<feature type="compositionally biased region" description="Basic residues" evidence="18">
    <location>
        <begin position="622"/>
        <end position="632"/>
    </location>
</feature>
<dbReference type="GO" id="GO:0016887">
    <property type="term" value="F:ATP hydrolysis activity"/>
    <property type="evidence" value="ECO:0007669"/>
    <property type="project" value="TreeGrafter"/>
</dbReference>
<feature type="compositionally biased region" description="Pro residues" evidence="18">
    <location>
        <begin position="308"/>
        <end position="318"/>
    </location>
</feature>
<dbReference type="Pfam" id="PF00176">
    <property type="entry name" value="SNF2-rel_dom"/>
    <property type="match status" value="1"/>
</dbReference>
<comment type="function">
    <text evidence="16">ATPase component of the INO80 complex which remodels chromatin by shifting nucleosomes and is involved in DNA repair.</text>
</comment>
<dbReference type="PANTHER" id="PTHR45685:SF2">
    <property type="entry name" value="CHROMATIN-REMODELING ATPASE INO80"/>
    <property type="match status" value="1"/>
</dbReference>
<evidence type="ECO:0000313" key="23">
    <source>
        <dbReference type="Proteomes" id="UP000078113"/>
    </source>
</evidence>
<evidence type="ECO:0000256" key="17">
    <source>
        <dbReference type="SAM" id="Coils"/>
    </source>
</evidence>
<reference evidence="22" key="2">
    <citation type="journal article" date="2019" name="IMA Fungus">
        <title>Genome sequencing and comparison of five Tilletia species to identify candidate genes for the detection of regulated species infecting wheat.</title>
        <authorList>
            <person name="Nguyen H.D.T."/>
            <person name="Sultana T."/>
            <person name="Kesanakurti P."/>
            <person name="Hambleton S."/>
        </authorList>
    </citation>
    <scope>NUCLEOTIDE SEQUENCE</scope>
    <source>
        <strain evidence="22">DAOMC 236422</strain>
    </source>
</reference>
<evidence type="ECO:0000256" key="4">
    <source>
        <dbReference type="ARBA" id="ARBA00022741"/>
    </source>
</evidence>
<feature type="compositionally biased region" description="Pro residues" evidence="18">
    <location>
        <begin position="487"/>
        <end position="502"/>
    </location>
</feature>
<evidence type="ECO:0000256" key="2">
    <source>
        <dbReference type="ARBA" id="ARBA00007025"/>
    </source>
</evidence>
<keyword evidence="4" id="KW-0547">Nucleotide-binding</keyword>
<dbReference type="Gene3D" id="3.40.50.10810">
    <property type="entry name" value="Tandem AAA-ATPase domain"/>
    <property type="match status" value="1"/>
</dbReference>
<feature type="region of interest" description="Disordered" evidence="18">
    <location>
        <begin position="706"/>
        <end position="769"/>
    </location>
</feature>
<feature type="compositionally biased region" description="Acidic residues" evidence="18">
    <location>
        <begin position="1092"/>
        <end position="1114"/>
    </location>
</feature>
<keyword evidence="12" id="KW-0804">Transcription</keyword>
<dbReference type="CDD" id="cd18793">
    <property type="entry name" value="SF2_C_SNF"/>
    <property type="match status" value="1"/>
</dbReference>
<dbReference type="InterPro" id="IPR027417">
    <property type="entry name" value="P-loop_NTPase"/>
</dbReference>
<gene>
    <name evidence="22" type="ORF">A4X09_0g3279</name>
</gene>
<dbReference type="EC" id="3.6.4.-" evidence="16"/>
<feature type="domain" description="Helicase ATP-binding" evidence="19">
    <location>
        <begin position="1621"/>
        <end position="1793"/>
    </location>
</feature>
<dbReference type="GO" id="GO:0042393">
    <property type="term" value="F:histone binding"/>
    <property type="evidence" value="ECO:0007669"/>
    <property type="project" value="TreeGrafter"/>
</dbReference>
<dbReference type="Gene3D" id="3.40.50.300">
    <property type="entry name" value="P-loop containing nucleotide triphosphate hydrolases"/>
    <property type="match status" value="2"/>
</dbReference>
<evidence type="ECO:0000256" key="9">
    <source>
        <dbReference type="ARBA" id="ARBA00023054"/>
    </source>
</evidence>
<dbReference type="GO" id="GO:0006281">
    <property type="term" value="P:DNA repair"/>
    <property type="evidence" value="ECO:0007669"/>
    <property type="project" value="UniProtKB-UniRule"/>
</dbReference>
<feature type="compositionally biased region" description="Low complexity" evidence="18">
    <location>
        <begin position="321"/>
        <end position="334"/>
    </location>
</feature>
<feature type="compositionally biased region" description="Basic residues" evidence="18">
    <location>
        <begin position="2535"/>
        <end position="2546"/>
    </location>
</feature>
<keyword evidence="9 17" id="KW-0175">Coiled coil</keyword>
<keyword evidence="14" id="KW-0539">Nucleus</keyword>
<evidence type="ECO:0000313" key="22">
    <source>
        <dbReference type="EMBL" id="KAE8269055.1"/>
    </source>
</evidence>
<feature type="compositionally biased region" description="Basic and acidic residues" evidence="18">
    <location>
        <begin position="1005"/>
        <end position="1014"/>
    </location>
</feature>
<dbReference type="CDD" id="cd18002">
    <property type="entry name" value="DEXQc_INO80"/>
    <property type="match status" value="1"/>
</dbReference>
<feature type="compositionally biased region" description="Basic and acidic residues" evidence="18">
    <location>
        <begin position="506"/>
        <end position="520"/>
    </location>
</feature>
<feature type="region of interest" description="Disordered" evidence="18">
    <location>
        <begin position="2428"/>
        <end position="2558"/>
    </location>
</feature>
<proteinExistence type="inferred from homology"/>
<dbReference type="GO" id="GO:0140658">
    <property type="term" value="F:ATP-dependent chromatin remodeler activity"/>
    <property type="evidence" value="ECO:0007669"/>
    <property type="project" value="InterPro"/>
</dbReference>
<protein>
    <recommendedName>
        <fullName evidence="3 16">Chromatin-remodeling ATPase INO80</fullName>
        <ecNumber evidence="16">3.6.4.-</ecNumber>
    </recommendedName>
</protein>
<feature type="region of interest" description="Disordered" evidence="18">
    <location>
        <begin position="1395"/>
        <end position="1417"/>
    </location>
</feature>
<feature type="compositionally biased region" description="Gly residues" evidence="18">
    <location>
        <begin position="32"/>
        <end position="44"/>
    </location>
</feature>
<feature type="compositionally biased region" description="Basic and acidic residues" evidence="18">
    <location>
        <begin position="191"/>
        <end position="212"/>
    </location>
</feature>
<evidence type="ECO:0000256" key="15">
    <source>
        <dbReference type="ARBA" id="ARBA00049360"/>
    </source>
</evidence>
<dbReference type="InterPro" id="IPR000330">
    <property type="entry name" value="SNF2_N"/>
</dbReference>
<keyword evidence="23" id="KW-1185">Reference proteome</keyword>
<evidence type="ECO:0000256" key="3">
    <source>
        <dbReference type="ARBA" id="ARBA00019805"/>
    </source>
</evidence>
<dbReference type="InterPro" id="IPR014001">
    <property type="entry name" value="Helicase_ATP-bd"/>
</dbReference>
<feature type="compositionally biased region" description="Low complexity" evidence="18">
    <location>
        <begin position="476"/>
        <end position="486"/>
    </location>
</feature>
<dbReference type="InterPro" id="IPR050520">
    <property type="entry name" value="INO80/SWR1_helicase"/>
</dbReference>
<feature type="compositionally biased region" description="Low complexity" evidence="18">
    <location>
        <begin position="931"/>
        <end position="972"/>
    </location>
</feature>
<keyword evidence="13 16" id="KW-0234">DNA repair</keyword>
<feature type="region of interest" description="Disordered" evidence="18">
    <location>
        <begin position="831"/>
        <end position="871"/>
    </location>
</feature>